<keyword evidence="1" id="KW-0614">Plasmid</keyword>
<dbReference type="Proteomes" id="UP000195807">
    <property type="component" value="Plasmid pCME4A9II"/>
</dbReference>
<dbReference type="AlphaFoldDB" id="A0A217EYZ9"/>
<reference evidence="1 2" key="1">
    <citation type="submission" date="2017-01" db="EMBL/GenBank/DDBJ databases">
        <title>Complete genome sequence of esterase-producing bacterium Croceicoccus marinus E4A9.</title>
        <authorList>
            <person name="Wu Y.-H."/>
            <person name="Cheng H."/>
            <person name="Xu L."/>
            <person name="Huo Y.-Y."/>
            <person name="Wang C.-S."/>
            <person name="Xu X.-W."/>
        </authorList>
    </citation>
    <scope>NUCLEOTIDE SEQUENCE [LARGE SCALE GENOMIC DNA]</scope>
    <source>
        <strain evidence="1 2">E4A9</strain>
        <plasmid evidence="2">Plasmid pcme4a9ii</plasmid>
    </source>
</reference>
<protein>
    <submittedName>
        <fullName evidence="1">Uncharacterized protein</fullName>
    </submittedName>
</protein>
<proteinExistence type="predicted"/>
<dbReference type="KEGG" id="cman:A9D14_18630"/>
<name>A0A217EYZ9_9SPHN</name>
<gene>
    <name evidence="1" type="ORF">A9D14_18630</name>
</gene>
<sequence length="71" mass="7929">MFRFGDQIAINGTGGAALRLSRTAPDEANLRGLQMREFKLGARYGWRDRSRQQVLPSNMSREGECCGIPDV</sequence>
<organism evidence="1 2">
    <name type="scientific">Croceicoccus marinus</name>
    <dbReference type="NCBI Taxonomy" id="450378"/>
    <lineage>
        <taxon>Bacteria</taxon>
        <taxon>Pseudomonadati</taxon>
        <taxon>Pseudomonadota</taxon>
        <taxon>Alphaproteobacteria</taxon>
        <taxon>Sphingomonadales</taxon>
        <taxon>Erythrobacteraceae</taxon>
        <taxon>Croceicoccus</taxon>
    </lineage>
</organism>
<dbReference type="EMBL" id="CP019604">
    <property type="protein sequence ID" value="ARU18362.1"/>
    <property type="molecule type" value="Genomic_DNA"/>
</dbReference>
<accession>A0A217EYZ9</accession>
<evidence type="ECO:0000313" key="2">
    <source>
        <dbReference type="Proteomes" id="UP000195807"/>
    </source>
</evidence>
<keyword evidence="2" id="KW-1185">Reference proteome</keyword>
<geneLocation type="plasmid" evidence="2">
    <name>pcme4a9ii</name>
</geneLocation>
<evidence type="ECO:0000313" key="1">
    <source>
        <dbReference type="EMBL" id="ARU18362.1"/>
    </source>
</evidence>